<proteinExistence type="inferred from homology"/>
<comment type="catalytic activity">
    <reaction evidence="7">
        <text>L-dopachrome = 5,6-dihydroxyindole-2-carboxylate</text>
        <dbReference type="Rhea" id="RHEA:13041"/>
        <dbReference type="ChEBI" id="CHEBI:16875"/>
        <dbReference type="ChEBI" id="CHEBI:57509"/>
        <dbReference type="EC" id="5.3.3.12"/>
    </reaction>
</comment>
<dbReference type="InterPro" id="IPR014347">
    <property type="entry name" value="Tautomerase/MIF_sf"/>
</dbReference>
<feature type="region of interest" description="Disordered" evidence="13">
    <location>
        <begin position="274"/>
        <end position="337"/>
    </location>
</feature>
<evidence type="ECO:0000256" key="1">
    <source>
        <dbReference type="ARBA" id="ARBA00004613"/>
    </source>
</evidence>
<protein>
    <recommendedName>
        <fullName evidence="12">L-dopachrome isomerase</fullName>
        <ecNumber evidence="9">5.3.2.1</ecNumber>
        <ecNumber evidence="8">5.3.3.12</ecNumber>
    </recommendedName>
    <alternativeName>
        <fullName evidence="10">L-dopachrome tautomerase</fullName>
    </alternativeName>
    <alternativeName>
        <fullName evidence="11">Phenylpyruvate tautomerase</fullName>
    </alternativeName>
</protein>
<organism evidence="14 15">
    <name type="scientific">Diplocarpon rosae</name>
    <dbReference type="NCBI Taxonomy" id="946125"/>
    <lineage>
        <taxon>Eukaryota</taxon>
        <taxon>Fungi</taxon>
        <taxon>Dikarya</taxon>
        <taxon>Ascomycota</taxon>
        <taxon>Pezizomycotina</taxon>
        <taxon>Leotiomycetes</taxon>
        <taxon>Helotiales</taxon>
        <taxon>Drepanopezizaceae</taxon>
        <taxon>Diplocarpon</taxon>
    </lineage>
</organism>
<evidence type="ECO:0000256" key="7">
    <source>
        <dbReference type="ARBA" id="ARBA00036823"/>
    </source>
</evidence>
<sequence length="366" mass="40726">MPGTFRTIDVTSQRYDPDIDTVLINKKLRRQSYPRSLSPRIIYLPPSPADSSPAKSESETVMREASPRGSLSMTNCSSATSREERRITRHMDRGTPGDGAIFSDTKTPERKDLAKRKSQYYGDVFAYREPHSSARERVMKESMIVADIRTNVIVHDEYTFITDLSYYLSQRYQRPENSIVVSLAHSCCMLFGGNFDPAYTLNITALPSQLQPVTNKRNAALLAVHMEEAIGVDARRGVIKFVAIAEENLASDGKTVSGEIEELEREMTENGINLQPSLSRGVGKSRRRQSIRSLRGVKALPTHNESGPSTPTHISNGLSGGMDNRGSVSSAPYFPGETRDSIRKAEKVQRMSRRKSFIATIFGKSA</sequence>
<dbReference type="Gene3D" id="3.30.429.10">
    <property type="entry name" value="Macrophage Migration Inhibitory Factor"/>
    <property type="match status" value="1"/>
</dbReference>
<keyword evidence="15" id="KW-1185">Reference proteome</keyword>
<evidence type="ECO:0000256" key="10">
    <source>
        <dbReference type="ARBA" id="ARBA00041631"/>
    </source>
</evidence>
<keyword evidence="4" id="KW-0964">Secreted</keyword>
<evidence type="ECO:0000256" key="3">
    <source>
        <dbReference type="ARBA" id="ARBA00022514"/>
    </source>
</evidence>
<dbReference type="Proteomes" id="UP001285354">
    <property type="component" value="Unassembled WGS sequence"/>
</dbReference>
<evidence type="ECO:0000313" key="15">
    <source>
        <dbReference type="Proteomes" id="UP001285354"/>
    </source>
</evidence>
<gene>
    <name evidence="14" type="ORF">QTJ16_000866</name>
</gene>
<evidence type="ECO:0000256" key="12">
    <source>
        <dbReference type="ARBA" id="ARBA00042730"/>
    </source>
</evidence>
<dbReference type="GO" id="GO:0050178">
    <property type="term" value="F:phenylpyruvate tautomerase activity"/>
    <property type="evidence" value="ECO:0007669"/>
    <property type="project" value="UniProtKB-EC"/>
</dbReference>
<dbReference type="InterPro" id="IPR001398">
    <property type="entry name" value="Macrophage_inhib_fac"/>
</dbReference>
<dbReference type="PANTHER" id="PTHR11954:SF6">
    <property type="entry name" value="MACROPHAGE MIGRATION INHIBITORY FACTOR"/>
    <property type="match status" value="1"/>
</dbReference>
<evidence type="ECO:0000256" key="4">
    <source>
        <dbReference type="ARBA" id="ARBA00022525"/>
    </source>
</evidence>
<dbReference type="EC" id="5.3.2.1" evidence="9"/>
<comment type="caution">
    <text evidence="14">The sequence shown here is derived from an EMBL/GenBank/DDBJ whole genome shotgun (WGS) entry which is preliminary data.</text>
</comment>
<dbReference type="AlphaFoldDB" id="A0AAD9WHN0"/>
<evidence type="ECO:0000313" key="14">
    <source>
        <dbReference type="EMBL" id="KAK2630046.1"/>
    </source>
</evidence>
<evidence type="ECO:0000256" key="5">
    <source>
        <dbReference type="ARBA" id="ARBA00023235"/>
    </source>
</evidence>
<comment type="similarity">
    <text evidence="2">Belongs to the MIF family.</text>
</comment>
<comment type="catalytic activity">
    <reaction evidence="6">
        <text>3-phenylpyruvate = enol-phenylpyruvate</text>
        <dbReference type="Rhea" id="RHEA:17097"/>
        <dbReference type="ChEBI" id="CHEBI:16815"/>
        <dbReference type="ChEBI" id="CHEBI:18005"/>
        <dbReference type="EC" id="5.3.2.1"/>
    </reaction>
</comment>
<evidence type="ECO:0000256" key="9">
    <source>
        <dbReference type="ARBA" id="ARBA00039086"/>
    </source>
</evidence>
<dbReference type="GO" id="GO:0005576">
    <property type="term" value="C:extracellular region"/>
    <property type="evidence" value="ECO:0007669"/>
    <property type="project" value="UniProtKB-SubCell"/>
</dbReference>
<evidence type="ECO:0000256" key="11">
    <source>
        <dbReference type="ARBA" id="ARBA00041912"/>
    </source>
</evidence>
<feature type="compositionally biased region" description="Polar residues" evidence="13">
    <location>
        <begin position="69"/>
        <end position="80"/>
    </location>
</feature>
<comment type="subcellular location">
    <subcellularLocation>
        <location evidence="1">Secreted</location>
    </subcellularLocation>
</comment>
<dbReference type="GO" id="GO:0004167">
    <property type="term" value="F:dopachrome isomerase activity"/>
    <property type="evidence" value="ECO:0007669"/>
    <property type="project" value="UniProtKB-EC"/>
</dbReference>
<dbReference type="EC" id="5.3.3.12" evidence="8"/>
<evidence type="ECO:0000256" key="6">
    <source>
        <dbReference type="ARBA" id="ARBA00036735"/>
    </source>
</evidence>
<evidence type="ECO:0000256" key="13">
    <source>
        <dbReference type="SAM" id="MobiDB-lite"/>
    </source>
</evidence>
<accession>A0AAD9WHN0</accession>
<dbReference type="EMBL" id="JAUBYV010000001">
    <property type="protein sequence ID" value="KAK2630046.1"/>
    <property type="molecule type" value="Genomic_DNA"/>
</dbReference>
<keyword evidence="5" id="KW-0413">Isomerase</keyword>
<evidence type="ECO:0000256" key="8">
    <source>
        <dbReference type="ARBA" id="ARBA00038932"/>
    </source>
</evidence>
<dbReference type="PANTHER" id="PTHR11954">
    <property type="entry name" value="D-DOPACHROME DECARBOXYLASE"/>
    <property type="match status" value="1"/>
</dbReference>
<feature type="compositionally biased region" description="Polar residues" evidence="13">
    <location>
        <begin position="303"/>
        <end position="317"/>
    </location>
</feature>
<reference evidence="14" key="1">
    <citation type="submission" date="2023-06" db="EMBL/GenBank/DDBJ databases">
        <title>Draft genome of Marssonina rosae.</title>
        <authorList>
            <person name="Cheng Q."/>
        </authorList>
    </citation>
    <scope>NUCLEOTIDE SEQUENCE</scope>
    <source>
        <strain evidence="14">R4</strain>
    </source>
</reference>
<name>A0AAD9WHN0_9HELO</name>
<dbReference type="Pfam" id="PF01187">
    <property type="entry name" value="MIF"/>
    <property type="match status" value="1"/>
</dbReference>
<feature type="region of interest" description="Disordered" evidence="13">
    <location>
        <begin position="39"/>
        <end position="85"/>
    </location>
</feature>
<dbReference type="SUPFAM" id="SSF55331">
    <property type="entry name" value="Tautomerase/MIF"/>
    <property type="match status" value="1"/>
</dbReference>
<feature type="compositionally biased region" description="Basic and acidic residues" evidence="13">
    <location>
        <begin position="56"/>
        <end position="66"/>
    </location>
</feature>
<keyword evidence="3" id="KW-0202">Cytokine</keyword>
<evidence type="ECO:0000256" key="2">
    <source>
        <dbReference type="ARBA" id="ARBA00005851"/>
    </source>
</evidence>